<comment type="caution">
    <text evidence="3">The sequence shown here is derived from an EMBL/GenBank/DDBJ whole genome shotgun (WGS) entry which is preliminary data.</text>
</comment>
<proteinExistence type="predicted"/>
<sequence>MAMANADTYNRAVDPTIPVLKGETLKDFTRYKWAVQTAELGCESKEQRIALGPKLYRNLLGADNSISVPIEQTDPKDDAVEKNAEMLLKFLEAKRFAKNSFRELPKAFDAFFDLTYFERKGEEPMAALCTAMEVAKRNLEEVDPDTKISLNELGYHTLNRSGLDKDERNLMIARAEETFNFTKISTTLNNLFPRGGNKHRGQNARAGWRWTINVHDGEPRHADEGDAHCDDGYWYERGDERGVYACADDEGEDADWDSSHLFNIEDDTDAAGESSGKGRGKGTGGGKSKDKRCGKCGRMDHATSECPTDGSPRKPSKGKGRGKGSKPANRQRRLGFVLGDEWPGLRGAVMQGIACASGQPEKVYDIMMVNMDSDPIVPERLELEVMISSDVMPASWVDSGASIAVAGRGWLDRVKADIAKYGLKPIKMEARQKLTGLGGARRESKQKWTIPVGIGKKHVLQEYFEITGDMVGLTSRKDMAEWKTNLYMREDGHWSDFQELGVHGTELVKLPGGRAGLDLFDHDLKSCESEPLFERIRVDEMQPEPDALPVAETLQEYELGFQVKDHADWWVAEALKNGSKGVFKKGTLKRIDKLMKTQSDFLFLIKTFEPWMVSVAFPCTLFSNMQEFQHAQGMGDRVGDLIEEFKPLVDFSAKVLRTPAEGGRIGIGENPLTSRAWNEEPIMDLLSWRGDRPPLYEMVTLHQCMFGLTDDYGTPIRKAVPLPGGAARRTYAMRTDKGVLADFSDAYADDPSFATVELATRYPTDSAVATSVEKPKVQTSFPATVPLLGSRPEAFEPGDREADAAHRDLHREGESFGDELSDITAAQWGALRKLHLDLSHPSAHALKRRLQSYGVSQKELGRPNTTRSANLKLSTEFNENVFLDEAMVILSDKTRLMVIVILDDASSFRVIISTTAVRSITGEESLRCFSQGWVSWAGPPKVLYYDAAKGHITQRFAEIGEEYNILMRPVPAAAPQLKGRVERAIDFFKDHFQRLNRDVQLTKSDDPSVWTSVIASTCNNHVRRNGFTPYQYVLGRSPHVPASLVEAMEGDQRQLAVQSAALFEDGPRRAEQIRAAANRAFFELDSDDAARRATVDRNRPPRGPFVPGQLVFYWREVQHVKSKRFQGEHGWR</sequence>
<dbReference type="PROSITE" id="PS50994">
    <property type="entry name" value="INTEGRASE"/>
    <property type="match status" value="1"/>
</dbReference>
<dbReference type="InterPro" id="IPR036397">
    <property type="entry name" value="RNaseH_sf"/>
</dbReference>
<feature type="region of interest" description="Disordered" evidence="1">
    <location>
        <begin position="267"/>
        <end position="333"/>
    </location>
</feature>
<dbReference type="InterPro" id="IPR012337">
    <property type="entry name" value="RNaseH-like_sf"/>
</dbReference>
<accession>A0ABN9S6B6</accession>
<evidence type="ECO:0000256" key="1">
    <source>
        <dbReference type="SAM" id="MobiDB-lite"/>
    </source>
</evidence>
<feature type="compositionally biased region" description="Gly residues" evidence="1">
    <location>
        <begin position="275"/>
        <end position="286"/>
    </location>
</feature>
<evidence type="ECO:0000313" key="4">
    <source>
        <dbReference type="Proteomes" id="UP001189429"/>
    </source>
</evidence>
<dbReference type="Proteomes" id="UP001189429">
    <property type="component" value="Unassembled WGS sequence"/>
</dbReference>
<name>A0ABN9S6B6_9DINO</name>
<feature type="compositionally biased region" description="Basic residues" evidence="1">
    <location>
        <begin position="314"/>
        <end position="333"/>
    </location>
</feature>
<evidence type="ECO:0000313" key="3">
    <source>
        <dbReference type="EMBL" id="CAK0825150.1"/>
    </source>
</evidence>
<feature type="domain" description="Integrase catalytic" evidence="2">
    <location>
        <begin position="872"/>
        <end position="1037"/>
    </location>
</feature>
<protein>
    <recommendedName>
        <fullName evidence="2">Integrase catalytic domain-containing protein</fullName>
    </recommendedName>
</protein>
<evidence type="ECO:0000259" key="2">
    <source>
        <dbReference type="PROSITE" id="PS50994"/>
    </source>
</evidence>
<reference evidence="3" key="1">
    <citation type="submission" date="2023-10" db="EMBL/GenBank/DDBJ databases">
        <authorList>
            <person name="Chen Y."/>
            <person name="Shah S."/>
            <person name="Dougan E. K."/>
            <person name="Thang M."/>
            <person name="Chan C."/>
        </authorList>
    </citation>
    <scope>NUCLEOTIDE SEQUENCE [LARGE SCALE GENOMIC DNA]</scope>
</reference>
<keyword evidence="4" id="KW-1185">Reference proteome</keyword>
<gene>
    <name evidence="3" type="ORF">PCOR1329_LOCUS25350</name>
</gene>
<organism evidence="3 4">
    <name type="scientific">Prorocentrum cordatum</name>
    <dbReference type="NCBI Taxonomy" id="2364126"/>
    <lineage>
        <taxon>Eukaryota</taxon>
        <taxon>Sar</taxon>
        <taxon>Alveolata</taxon>
        <taxon>Dinophyceae</taxon>
        <taxon>Prorocentrales</taxon>
        <taxon>Prorocentraceae</taxon>
        <taxon>Prorocentrum</taxon>
    </lineage>
</organism>
<dbReference type="Gene3D" id="3.30.420.10">
    <property type="entry name" value="Ribonuclease H-like superfamily/Ribonuclease H"/>
    <property type="match status" value="1"/>
</dbReference>
<feature type="compositionally biased region" description="Basic and acidic residues" evidence="1">
    <location>
        <begin position="287"/>
        <end position="303"/>
    </location>
</feature>
<dbReference type="EMBL" id="CAUYUJ010008857">
    <property type="protein sequence ID" value="CAK0825150.1"/>
    <property type="molecule type" value="Genomic_DNA"/>
</dbReference>
<dbReference type="InterPro" id="IPR001584">
    <property type="entry name" value="Integrase_cat-core"/>
</dbReference>
<dbReference type="SUPFAM" id="SSF53098">
    <property type="entry name" value="Ribonuclease H-like"/>
    <property type="match status" value="1"/>
</dbReference>